<reference evidence="2 3" key="1">
    <citation type="submission" date="2021-08" db="EMBL/GenBank/DDBJ databases">
        <title>Rheinheimera aquimaris sp. nov., isolated from seawater of the East Sea in Korea.</title>
        <authorList>
            <person name="Kim K.H."/>
            <person name="Wenting R."/>
            <person name="Kim K.R."/>
            <person name="Jeon C.O."/>
        </authorList>
    </citation>
    <scope>NUCLEOTIDE SEQUENCE [LARGE SCALE GENOMIC DNA]</scope>
    <source>
        <strain evidence="2 3">MA-13</strain>
    </source>
</reference>
<gene>
    <name evidence="2" type="ORF">I4W93_007185</name>
</gene>
<evidence type="ECO:0000256" key="1">
    <source>
        <dbReference type="SAM" id="SignalP"/>
    </source>
</evidence>
<comment type="caution">
    <text evidence="2">The sequence shown here is derived from an EMBL/GenBank/DDBJ whole genome shotgun (WGS) entry which is preliminary data.</text>
</comment>
<keyword evidence="1" id="KW-0732">Signal</keyword>
<sequence>MRIAFFFIMLLSVAWSGAAYSAELTIQVRDQQQQALAFTVVELIHPDYPAIQADSAQIVQRDLMFSPFVSVVQRGALVEFPNQDKTRHHVYSFSPAKQFELRLYLGKPEAAIEFDQPGLVTLGCNIHDNMLAYLYVAQSRFVGITDQQGVVKFTDLPALTYQLHYWQPWLTQPVLPQQLIVSADNQQLSLNLEVQRQSLPEPAGTALQQHY</sequence>
<name>A0ABS7X756_9GAMM</name>
<accession>A0ABS7X756</accession>
<dbReference type="SUPFAM" id="SSF117074">
    <property type="entry name" value="Hypothetical protein PA1324"/>
    <property type="match status" value="1"/>
</dbReference>
<dbReference type="CDD" id="cd04221">
    <property type="entry name" value="MauL"/>
    <property type="match status" value="1"/>
</dbReference>
<feature type="signal peptide" evidence="1">
    <location>
        <begin position="1"/>
        <end position="21"/>
    </location>
</feature>
<organism evidence="2 3">
    <name type="scientific">Rheinheimera maricola</name>
    <dbReference type="NCBI Taxonomy" id="2793282"/>
    <lineage>
        <taxon>Bacteria</taxon>
        <taxon>Pseudomonadati</taxon>
        <taxon>Pseudomonadota</taxon>
        <taxon>Gammaproteobacteria</taxon>
        <taxon>Chromatiales</taxon>
        <taxon>Chromatiaceae</taxon>
        <taxon>Rheinheimera</taxon>
    </lineage>
</organism>
<dbReference type="Proteomes" id="UP000663814">
    <property type="component" value="Unassembled WGS sequence"/>
</dbReference>
<keyword evidence="3" id="KW-1185">Reference proteome</keyword>
<dbReference type="SUPFAM" id="SSF49503">
    <property type="entry name" value="Cupredoxins"/>
    <property type="match status" value="1"/>
</dbReference>
<proteinExistence type="predicted"/>
<dbReference type="EMBL" id="JAERPS020000002">
    <property type="protein sequence ID" value="MBZ9611378.1"/>
    <property type="molecule type" value="Genomic_DNA"/>
</dbReference>
<dbReference type="Gene3D" id="2.60.40.420">
    <property type="entry name" value="Cupredoxins - blue copper proteins"/>
    <property type="match status" value="1"/>
</dbReference>
<dbReference type="InterPro" id="IPR008972">
    <property type="entry name" value="Cupredoxin"/>
</dbReference>
<feature type="chain" id="PRO_5045522413" evidence="1">
    <location>
        <begin position="22"/>
        <end position="211"/>
    </location>
</feature>
<dbReference type="InterPro" id="IPR034242">
    <property type="entry name" value="MauL"/>
</dbReference>
<dbReference type="RefSeq" id="WP_205309553.1">
    <property type="nucleotide sequence ID" value="NZ_JAERPS020000002.1"/>
</dbReference>
<evidence type="ECO:0000313" key="3">
    <source>
        <dbReference type="Proteomes" id="UP000663814"/>
    </source>
</evidence>
<protein>
    <submittedName>
        <fullName evidence="2">Methylamine utilization protein</fullName>
    </submittedName>
</protein>
<evidence type="ECO:0000313" key="2">
    <source>
        <dbReference type="EMBL" id="MBZ9611378.1"/>
    </source>
</evidence>